<sequence length="446" mass="48930">MSSTAKPRSTPSYQARTGRTVEEHTRAMIIAAAERLMAARIATPGGSLDRLTIAEVCAAARGYIRRDGTEGPIPKATMWKHFKTIEALAAAVVENMTAEDRTVPAEIAALAARDSHAGTRPENPDVQRLEARFSARHFDITGLEGQFEAAAARGNHSDMLFWSAELAERHLQHHRRGDRQPIITARDWARRGLALVDPDSRLDAMMGIRCTRTATAAETALARRADYEPTALSRIRSLEETESALADVLGWDLHRELARFHAEHARALSEEDPEREMRAYAAIGATLTGLCAANPTSTREPQDVLRAAELADIIVGLCRIDMAYATHPNYQEIYTTTFGDNMAAITRNLLACFPATISERPRHEGNVRALLRLADLTRRLDHPDTVASTDHIASAIQDYGQASSDLLRTAEYGTIRDVLMARYLTAKAHALTHLAGTPHDPGAIIA</sequence>
<evidence type="ECO:0000313" key="1">
    <source>
        <dbReference type="EMBL" id="MBU3068018.1"/>
    </source>
</evidence>
<name>A0ABS6BD13_9NOCA</name>
<dbReference type="RefSeq" id="WP_215924116.1">
    <property type="nucleotide sequence ID" value="NZ_JAHKNI010000029.1"/>
</dbReference>
<comment type="caution">
    <text evidence="1">The sequence shown here is derived from an EMBL/GenBank/DDBJ whole genome shotgun (WGS) entry which is preliminary data.</text>
</comment>
<proteinExistence type="predicted"/>
<dbReference type="Proteomes" id="UP000733379">
    <property type="component" value="Unassembled WGS sequence"/>
</dbReference>
<organism evidence="1 2">
    <name type="scientific">Nocardia albiluteola</name>
    <dbReference type="NCBI Taxonomy" id="2842303"/>
    <lineage>
        <taxon>Bacteria</taxon>
        <taxon>Bacillati</taxon>
        <taxon>Actinomycetota</taxon>
        <taxon>Actinomycetes</taxon>
        <taxon>Mycobacteriales</taxon>
        <taxon>Nocardiaceae</taxon>
        <taxon>Nocardia</taxon>
    </lineage>
</organism>
<feature type="non-terminal residue" evidence="1">
    <location>
        <position position="446"/>
    </location>
</feature>
<dbReference type="EMBL" id="JAHKNI010000029">
    <property type="protein sequence ID" value="MBU3068018.1"/>
    <property type="molecule type" value="Genomic_DNA"/>
</dbReference>
<keyword evidence="2" id="KW-1185">Reference proteome</keyword>
<evidence type="ECO:0000313" key="2">
    <source>
        <dbReference type="Proteomes" id="UP000733379"/>
    </source>
</evidence>
<accession>A0ABS6BD13</accession>
<gene>
    <name evidence="1" type="ORF">KO481_41705</name>
</gene>
<protein>
    <submittedName>
        <fullName evidence="1">Uncharacterized protein</fullName>
    </submittedName>
</protein>
<reference evidence="1 2" key="1">
    <citation type="submission" date="2021-06" db="EMBL/GenBank/DDBJ databases">
        <title>Actinomycetes sequencing.</title>
        <authorList>
            <person name="Shan Q."/>
        </authorList>
    </citation>
    <scope>NUCLEOTIDE SEQUENCE [LARGE SCALE GENOMIC DNA]</scope>
    <source>
        <strain evidence="1 2">NEAU-G5</strain>
    </source>
</reference>